<organism evidence="2 3">
    <name type="scientific">Sphagnum troendelagicum</name>
    <dbReference type="NCBI Taxonomy" id="128251"/>
    <lineage>
        <taxon>Eukaryota</taxon>
        <taxon>Viridiplantae</taxon>
        <taxon>Streptophyta</taxon>
        <taxon>Embryophyta</taxon>
        <taxon>Bryophyta</taxon>
        <taxon>Sphagnophytina</taxon>
        <taxon>Sphagnopsida</taxon>
        <taxon>Sphagnales</taxon>
        <taxon>Sphagnaceae</taxon>
        <taxon>Sphagnum</taxon>
    </lineage>
</organism>
<dbReference type="EMBL" id="OZ019894">
    <property type="protein sequence ID" value="CAK9216785.1"/>
    <property type="molecule type" value="Genomic_DNA"/>
</dbReference>
<protein>
    <submittedName>
        <fullName evidence="2">Uncharacterized protein</fullName>
    </submittedName>
</protein>
<keyword evidence="1" id="KW-1133">Transmembrane helix</keyword>
<proteinExistence type="predicted"/>
<evidence type="ECO:0000313" key="3">
    <source>
        <dbReference type="Proteomes" id="UP001497512"/>
    </source>
</evidence>
<name>A0ABP0UB36_9BRYO</name>
<keyword evidence="1" id="KW-0472">Membrane</keyword>
<gene>
    <name evidence="2" type="ORF">CSSPTR1EN2_LOCUS13644</name>
</gene>
<accession>A0ABP0UB36</accession>
<reference evidence="2" key="1">
    <citation type="submission" date="2024-02" db="EMBL/GenBank/DDBJ databases">
        <authorList>
            <consortium name="ELIXIR-Norway"/>
            <consortium name="Elixir Norway"/>
        </authorList>
    </citation>
    <scope>NUCLEOTIDE SEQUENCE</scope>
</reference>
<evidence type="ECO:0000313" key="2">
    <source>
        <dbReference type="EMBL" id="CAK9216785.1"/>
    </source>
</evidence>
<sequence length="94" mass="10820">MTDSMLEQPFCVLFGGNSNDRTCGYPTAVTIYYVVIIFLNTHIITNIFIAQIIDKITFGLLNENAMVTPKNLLHFQNLWAQQEYDPSYTYKHVP</sequence>
<dbReference type="Proteomes" id="UP001497512">
    <property type="component" value="Chromosome 2"/>
</dbReference>
<keyword evidence="3" id="KW-1185">Reference proteome</keyword>
<feature type="transmembrane region" description="Helical" evidence="1">
    <location>
        <begin position="31"/>
        <end position="53"/>
    </location>
</feature>
<evidence type="ECO:0000256" key="1">
    <source>
        <dbReference type="SAM" id="Phobius"/>
    </source>
</evidence>
<keyword evidence="1" id="KW-0812">Transmembrane</keyword>